<dbReference type="EC" id="2.6.1.52" evidence="11"/>
<evidence type="ECO:0000256" key="12">
    <source>
        <dbReference type="RuleBase" id="RU004505"/>
    </source>
</evidence>
<comment type="caution">
    <text evidence="14">The sequence shown here is derived from an EMBL/GenBank/DDBJ whole genome shotgun (WGS) entry which is preliminary data.</text>
</comment>
<dbReference type="Gene3D" id="3.90.1150.10">
    <property type="entry name" value="Aspartate Aminotransferase, domain 1"/>
    <property type="match status" value="1"/>
</dbReference>
<dbReference type="GO" id="GO:0005737">
    <property type="term" value="C:cytoplasm"/>
    <property type="evidence" value="ECO:0007669"/>
    <property type="project" value="UniProtKB-SubCell"/>
</dbReference>
<dbReference type="AlphaFoldDB" id="A0A372LEI5"/>
<comment type="cofactor">
    <cofactor evidence="11">
        <name>pyridoxal 5'-phosphate</name>
        <dbReference type="ChEBI" id="CHEBI:597326"/>
    </cofactor>
    <text evidence="11">Binds 1 pyridoxal phosphate per subunit.</text>
</comment>
<evidence type="ECO:0000313" key="15">
    <source>
        <dbReference type="Proteomes" id="UP000264541"/>
    </source>
</evidence>
<dbReference type="FunFam" id="3.40.640.10:FF:000010">
    <property type="entry name" value="Phosphoserine aminotransferase"/>
    <property type="match status" value="1"/>
</dbReference>
<comment type="caution">
    <text evidence="11">Lacks conserved residue(s) required for the propagation of feature annotation.</text>
</comment>
<keyword evidence="5 11" id="KW-0028">Amino-acid biosynthesis</keyword>
<dbReference type="InterPro" id="IPR020578">
    <property type="entry name" value="Aminotrans_V_PyrdxlP_BS"/>
</dbReference>
<comment type="pathway">
    <text evidence="2 11 12">Amino-acid biosynthesis; L-serine biosynthesis; L-serine from 3-phospho-D-glycerate: step 2/3.</text>
</comment>
<dbReference type="Gene3D" id="3.40.640.10">
    <property type="entry name" value="Type I PLP-dependent aspartate aminotransferase-like (Major domain)"/>
    <property type="match status" value="1"/>
</dbReference>
<comment type="similarity">
    <text evidence="3 11">Belongs to the class-V pyridoxal-phosphate-dependent aminotransferase family. SerC subfamily.</text>
</comment>
<dbReference type="Proteomes" id="UP000264541">
    <property type="component" value="Unassembled WGS sequence"/>
</dbReference>
<sequence length="368" mass="40466">MKRAYNFNAGPAALPEAVLAKAQEEFLNINGSGMSVMEISHRSKDFESIINKAKSLLIELMDIPEDYDVLFLQGGASLQFSMIPMNLLPEGKTASYVLTGSWSEKALKEAEKVGTCEVAASAKETNYSTIPALDELNVAENAAYLHITSNNTIFGTQWKDYPETVEVPVIADMSSDILSKKIDVSKFGLIYAGAQKNLGPSGVTVVIIRKDLIQKNAGLPTMLSFQTHADNDSLYNTPPTMSIYLLSLVLQWVKDLGGLEEIERLNEQKAALLYNTIDESNGFYKGHARPDSRSYMNVTFTLKNEDLTKQFLAEAKEAGFVGLNGHRSVGGCRASIYNAVPLVHCEELASFMKKFQAAHTRKTSEQTV</sequence>
<evidence type="ECO:0000256" key="7">
    <source>
        <dbReference type="ARBA" id="ARBA00022898"/>
    </source>
</evidence>
<dbReference type="InterPro" id="IPR015422">
    <property type="entry name" value="PyrdxlP-dep_Trfase_small"/>
</dbReference>
<dbReference type="FunFam" id="3.90.1150.10:FF:000006">
    <property type="entry name" value="Phosphoserine aminotransferase"/>
    <property type="match status" value="1"/>
</dbReference>
<reference evidence="14 15" key="1">
    <citation type="submission" date="2018-08" db="EMBL/GenBank/DDBJ databases">
        <title>Bacillus chawlae sp. nov., Bacillus glennii sp. nov., and Bacillus saganii sp. nov. Isolated from the Vehicle Assembly Building at Kennedy Space Center where the Viking Spacecraft were Assembled.</title>
        <authorList>
            <person name="Seuylemezian A."/>
            <person name="Vaishampayan P."/>
        </authorList>
    </citation>
    <scope>NUCLEOTIDE SEQUENCE [LARGE SCALE GENOMIC DNA]</scope>
    <source>
        <strain evidence="14 15">V47-23a</strain>
    </source>
</reference>
<dbReference type="PANTHER" id="PTHR43247">
    <property type="entry name" value="PHOSPHOSERINE AMINOTRANSFERASE"/>
    <property type="match status" value="1"/>
</dbReference>
<evidence type="ECO:0000256" key="9">
    <source>
        <dbReference type="ARBA" id="ARBA00047630"/>
    </source>
</evidence>
<feature type="modified residue" description="N6-(pyridoxal phosphate)lysine" evidence="11">
    <location>
        <position position="196"/>
    </location>
</feature>
<dbReference type="EMBL" id="QVTE01000056">
    <property type="protein sequence ID" value="RFU64398.1"/>
    <property type="molecule type" value="Genomic_DNA"/>
</dbReference>
<comment type="subunit">
    <text evidence="11">Homodimer.</text>
</comment>
<dbReference type="InterPro" id="IPR015424">
    <property type="entry name" value="PyrdxlP-dep_Trfase"/>
</dbReference>
<dbReference type="CDD" id="cd00611">
    <property type="entry name" value="PSAT_like"/>
    <property type="match status" value="1"/>
</dbReference>
<evidence type="ECO:0000313" key="14">
    <source>
        <dbReference type="EMBL" id="RFU64398.1"/>
    </source>
</evidence>
<keyword evidence="11" id="KW-0963">Cytoplasm</keyword>
<evidence type="ECO:0000256" key="11">
    <source>
        <dbReference type="HAMAP-Rule" id="MF_00160"/>
    </source>
</evidence>
<accession>A0A372LEI5</accession>
<evidence type="ECO:0000256" key="8">
    <source>
        <dbReference type="ARBA" id="ARBA00023299"/>
    </source>
</evidence>
<dbReference type="PANTHER" id="PTHR43247:SF1">
    <property type="entry name" value="PHOSPHOSERINE AMINOTRANSFERASE"/>
    <property type="match status" value="1"/>
</dbReference>
<evidence type="ECO:0000256" key="4">
    <source>
        <dbReference type="ARBA" id="ARBA00022576"/>
    </source>
</evidence>
<dbReference type="GO" id="GO:0004648">
    <property type="term" value="F:O-phospho-L-serine:2-oxoglutarate aminotransferase activity"/>
    <property type="evidence" value="ECO:0007669"/>
    <property type="project" value="UniProtKB-UniRule"/>
</dbReference>
<feature type="binding site" evidence="11">
    <location>
        <begin position="236"/>
        <end position="237"/>
    </location>
    <ligand>
        <name>pyridoxal 5'-phosphate</name>
        <dbReference type="ChEBI" id="CHEBI:597326"/>
    </ligand>
</feature>
<dbReference type="GO" id="GO:0006564">
    <property type="term" value="P:L-serine biosynthetic process"/>
    <property type="evidence" value="ECO:0007669"/>
    <property type="project" value="UniProtKB-UniRule"/>
</dbReference>
<comment type="function">
    <text evidence="1 11">Catalyzes the reversible conversion of 3-phosphohydroxypyruvate to phosphoserine and of 3-hydroxy-2-oxo-4-phosphonooxybutanoate to phosphohydroxythreonine.</text>
</comment>
<feature type="binding site" evidence="11">
    <location>
        <begin position="76"/>
        <end position="77"/>
    </location>
    <ligand>
        <name>pyridoxal 5'-phosphate</name>
        <dbReference type="ChEBI" id="CHEBI:597326"/>
    </ligand>
</feature>
<keyword evidence="6 11" id="KW-0808">Transferase</keyword>
<evidence type="ECO:0000256" key="6">
    <source>
        <dbReference type="ARBA" id="ARBA00022679"/>
    </source>
</evidence>
<protein>
    <recommendedName>
        <fullName evidence="11">Phosphoserine aminotransferase</fullName>
        <ecNumber evidence="11">2.6.1.52</ecNumber>
    </recommendedName>
    <alternativeName>
        <fullName evidence="11">Phosphohydroxythreonine aminotransferase</fullName>
        <shortName evidence="11">PSAT</shortName>
    </alternativeName>
</protein>
<evidence type="ECO:0000256" key="2">
    <source>
        <dbReference type="ARBA" id="ARBA00005099"/>
    </source>
</evidence>
<feature type="domain" description="Aminotransferase class V" evidence="13">
    <location>
        <begin position="5"/>
        <end position="339"/>
    </location>
</feature>
<dbReference type="InterPro" id="IPR022278">
    <property type="entry name" value="Pser_aminoTfrase"/>
</dbReference>
<keyword evidence="7 11" id="KW-0663">Pyridoxal phosphate</keyword>
<feature type="binding site" evidence="11">
    <location>
        <position position="172"/>
    </location>
    <ligand>
        <name>pyridoxal 5'-phosphate</name>
        <dbReference type="ChEBI" id="CHEBI:597326"/>
    </ligand>
</feature>
<dbReference type="PIRSF" id="PIRSF000525">
    <property type="entry name" value="SerC"/>
    <property type="match status" value="1"/>
</dbReference>
<dbReference type="OrthoDB" id="9809412at2"/>
<dbReference type="PROSITE" id="PS00595">
    <property type="entry name" value="AA_TRANSFER_CLASS_5"/>
    <property type="match status" value="1"/>
</dbReference>
<comment type="subcellular location">
    <subcellularLocation>
        <location evidence="11">Cytoplasm</location>
    </subcellularLocation>
</comment>
<dbReference type="NCBIfam" id="TIGR01364">
    <property type="entry name" value="serC_1"/>
    <property type="match status" value="1"/>
</dbReference>
<gene>
    <name evidence="11" type="primary">serC</name>
    <name evidence="14" type="ORF">D0469_18675</name>
</gene>
<feature type="binding site" evidence="11">
    <location>
        <position position="152"/>
    </location>
    <ligand>
        <name>pyridoxal 5'-phosphate</name>
        <dbReference type="ChEBI" id="CHEBI:597326"/>
    </ligand>
</feature>
<evidence type="ECO:0000256" key="3">
    <source>
        <dbReference type="ARBA" id="ARBA00006904"/>
    </source>
</evidence>
<dbReference type="SUPFAM" id="SSF53383">
    <property type="entry name" value="PLP-dependent transferases"/>
    <property type="match status" value="1"/>
</dbReference>
<feature type="binding site" evidence="11">
    <location>
        <position position="102"/>
    </location>
    <ligand>
        <name>pyridoxal 5'-phosphate</name>
        <dbReference type="ChEBI" id="CHEBI:597326"/>
    </ligand>
</feature>
<evidence type="ECO:0000256" key="5">
    <source>
        <dbReference type="ARBA" id="ARBA00022605"/>
    </source>
</evidence>
<evidence type="ECO:0000256" key="1">
    <source>
        <dbReference type="ARBA" id="ARBA00003483"/>
    </source>
</evidence>
<feature type="binding site" evidence="11">
    <location>
        <position position="195"/>
    </location>
    <ligand>
        <name>pyridoxal 5'-phosphate</name>
        <dbReference type="ChEBI" id="CHEBI:597326"/>
    </ligand>
</feature>
<evidence type="ECO:0000259" key="13">
    <source>
        <dbReference type="Pfam" id="PF00266"/>
    </source>
</evidence>
<dbReference type="UniPathway" id="UPA00135">
    <property type="reaction ID" value="UER00197"/>
</dbReference>
<feature type="binding site" evidence="11">
    <location>
        <position position="42"/>
    </location>
    <ligand>
        <name>L-glutamate</name>
        <dbReference type="ChEBI" id="CHEBI:29985"/>
    </ligand>
</feature>
<keyword evidence="15" id="KW-1185">Reference proteome</keyword>
<dbReference type="InterPro" id="IPR015421">
    <property type="entry name" value="PyrdxlP-dep_Trfase_major"/>
</dbReference>
<name>A0A372LEI5_9BACI</name>
<dbReference type="GO" id="GO:0030170">
    <property type="term" value="F:pyridoxal phosphate binding"/>
    <property type="evidence" value="ECO:0007669"/>
    <property type="project" value="UniProtKB-UniRule"/>
</dbReference>
<dbReference type="InterPro" id="IPR000192">
    <property type="entry name" value="Aminotrans_V_dom"/>
</dbReference>
<dbReference type="Pfam" id="PF00266">
    <property type="entry name" value="Aminotran_5"/>
    <property type="match status" value="1"/>
</dbReference>
<keyword evidence="4 11" id="KW-0032">Aminotransferase</keyword>
<comment type="catalytic activity">
    <reaction evidence="9 11">
        <text>4-(phosphooxy)-L-threonine + 2-oxoglutarate = (R)-3-hydroxy-2-oxo-4-phosphooxybutanoate + L-glutamate</text>
        <dbReference type="Rhea" id="RHEA:16573"/>
        <dbReference type="ChEBI" id="CHEBI:16810"/>
        <dbReference type="ChEBI" id="CHEBI:29985"/>
        <dbReference type="ChEBI" id="CHEBI:58452"/>
        <dbReference type="ChEBI" id="CHEBI:58538"/>
        <dbReference type="EC" id="2.6.1.52"/>
    </reaction>
</comment>
<evidence type="ECO:0000256" key="10">
    <source>
        <dbReference type="ARBA" id="ARBA00049007"/>
    </source>
</evidence>
<dbReference type="RefSeq" id="WP_117328248.1">
    <property type="nucleotide sequence ID" value="NZ_QVTE01000056.1"/>
</dbReference>
<dbReference type="NCBIfam" id="NF003764">
    <property type="entry name" value="PRK05355.1"/>
    <property type="match status" value="1"/>
</dbReference>
<dbReference type="HAMAP" id="MF_00160">
    <property type="entry name" value="SerC_aminotrans_5"/>
    <property type="match status" value="1"/>
</dbReference>
<proteinExistence type="inferred from homology"/>
<keyword evidence="8 11" id="KW-0718">Serine biosynthesis</keyword>
<organism evidence="14 15">
    <name type="scientific">Peribacillus saganii</name>
    <dbReference type="NCBI Taxonomy" id="2303992"/>
    <lineage>
        <taxon>Bacteria</taxon>
        <taxon>Bacillati</taxon>
        <taxon>Bacillota</taxon>
        <taxon>Bacilli</taxon>
        <taxon>Bacillales</taxon>
        <taxon>Bacillaceae</taxon>
        <taxon>Peribacillus</taxon>
    </lineage>
</organism>
<comment type="catalytic activity">
    <reaction evidence="10 11 12">
        <text>O-phospho-L-serine + 2-oxoglutarate = 3-phosphooxypyruvate + L-glutamate</text>
        <dbReference type="Rhea" id="RHEA:14329"/>
        <dbReference type="ChEBI" id="CHEBI:16810"/>
        <dbReference type="ChEBI" id="CHEBI:18110"/>
        <dbReference type="ChEBI" id="CHEBI:29985"/>
        <dbReference type="ChEBI" id="CHEBI:57524"/>
        <dbReference type="EC" id="2.6.1.52"/>
    </reaction>
</comment>